<proteinExistence type="predicted"/>
<feature type="non-terminal residue" evidence="1">
    <location>
        <position position="1"/>
    </location>
</feature>
<organism evidence="1 2">
    <name type="scientific">Ensete ventricosum</name>
    <name type="common">Abyssinian banana</name>
    <name type="synonym">Musa ensete</name>
    <dbReference type="NCBI Taxonomy" id="4639"/>
    <lineage>
        <taxon>Eukaryota</taxon>
        <taxon>Viridiplantae</taxon>
        <taxon>Streptophyta</taxon>
        <taxon>Embryophyta</taxon>
        <taxon>Tracheophyta</taxon>
        <taxon>Spermatophyta</taxon>
        <taxon>Magnoliopsida</taxon>
        <taxon>Liliopsida</taxon>
        <taxon>Zingiberales</taxon>
        <taxon>Musaceae</taxon>
        <taxon>Ensete</taxon>
    </lineage>
</organism>
<protein>
    <submittedName>
        <fullName evidence="1">Uncharacterized protein</fullName>
    </submittedName>
</protein>
<reference evidence="1 2" key="1">
    <citation type="journal article" date="2014" name="Agronomy (Basel)">
        <title>A Draft Genome Sequence for Ensete ventricosum, the Drought-Tolerant Tree Against Hunger.</title>
        <authorList>
            <person name="Harrison J."/>
            <person name="Moore K.A."/>
            <person name="Paszkiewicz K."/>
            <person name="Jones T."/>
            <person name="Grant M."/>
            <person name="Ambacheew D."/>
            <person name="Muzemil S."/>
            <person name="Studholme D.J."/>
        </authorList>
    </citation>
    <scope>NUCLEOTIDE SEQUENCE [LARGE SCALE GENOMIC DNA]</scope>
</reference>
<dbReference type="EMBL" id="AMZH03007064">
    <property type="protein sequence ID" value="RRT62247.1"/>
    <property type="molecule type" value="Genomic_DNA"/>
</dbReference>
<gene>
    <name evidence="1" type="ORF">B296_00032764</name>
</gene>
<dbReference type="Proteomes" id="UP000287651">
    <property type="component" value="Unassembled WGS sequence"/>
</dbReference>
<evidence type="ECO:0000313" key="1">
    <source>
        <dbReference type="EMBL" id="RRT62247.1"/>
    </source>
</evidence>
<dbReference type="AlphaFoldDB" id="A0A426ZE28"/>
<name>A0A426ZE28_ENSVE</name>
<comment type="caution">
    <text evidence="1">The sequence shown here is derived from an EMBL/GenBank/DDBJ whole genome shotgun (WGS) entry which is preliminary data.</text>
</comment>
<sequence length="51" mass="6066">VESFEEPTSNDRLRENINLFEERRVEAHLRALAYKKVVARLYNRKYALGIS</sequence>
<accession>A0A426ZE28</accession>
<evidence type="ECO:0000313" key="2">
    <source>
        <dbReference type="Proteomes" id="UP000287651"/>
    </source>
</evidence>